<dbReference type="eggNOG" id="COG0318">
    <property type="taxonomic scope" value="Bacteria"/>
</dbReference>
<dbReference type="RefSeq" id="WP_011603770.1">
    <property type="nucleotide sequence ID" value="NC_008278.1"/>
</dbReference>
<dbReference type="Proteomes" id="UP000000657">
    <property type="component" value="Chromosome"/>
</dbReference>
<gene>
    <name evidence="3" type="ordered locus">FRAAL2616</name>
</gene>
<dbReference type="InterPro" id="IPR025110">
    <property type="entry name" value="AMP-bd_C"/>
</dbReference>
<dbReference type="KEGG" id="fal:FRAAL2616"/>
<dbReference type="Gene3D" id="3.40.50.12780">
    <property type="entry name" value="N-terminal domain of ligase-like"/>
    <property type="match status" value="1"/>
</dbReference>
<dbReference type="InterPro" id="IPR020845">
    <property type="entry name" value="AMP-binding_CS"/>
</dbReference>
<reference evidence="3 4" key="1">
    <citation type="journal article" date="2007" name="Genome Res.">
        <title>Genome characteristics of facultatively symbiotic Frankia sp. strains reflect host range and host plant biogeography.</title>
        <authorList>
            <person name="Normand P."/>
            <person name="Lapierre P."/>
            <person name="Tisa L.S."/>
            <person name="Gogarten J.P."/>
            <person name="Alloisio N."/>
            <person name="Bagnarol E."/>
            <person name="Bassi C.A."/>
            <person name="Berry A.M."/>
            <person name="Bickhart D.M."/>
            <person name="Choisne N."/>
            <person name="Couloux A."/>
            <person name="Cournoyer B."/>
            <person name="Cruveiller S."/>
            <person name="Daubin V."/>
            <person name="Demange N."/>
            <person name="Francino M.P."/>
            <person name="Goltsman E."/>
            <person name="Huang Y."/>
            <person name="Kopp O.R."/>
            <person name="Labarre L."/>
            <person name="Lapidus A."/>
            <person name="Lavire C."/>
            <person name="Marechal J."/>
            <person name="Martinez M."/>
            <person name="Mastronunzio J.E."/>
            <person name="Mullin B.C."/>
            <person name="Niemann J."/>
            <person name="Pujic P."/>
            <person name="Rawnsley T."/>
            <person name="Rouy Z."/>
            <person name="Schenowitz C."/>
            <person name="Sellstedt A."/>
            <person name="Tavares F."/>
            <person name="Tomkins J.P."/>
            <person name="Vallenet D."/>
            <person name="Valverde C."/>
            <person name="Wall L.G."/>
            <person name="Wang Y."/>
            <person name="Medigue C."/>
            <person name="Benson D.R."/>
        </authorList>
    </citation>
    <scope>NUCLEOTIDE SEQUENCE [LARGE SCALE GENOMIC DNA]</scope>
    <source>
        <strain evidence="4">DSM 45986 / CECT 9034 / ACN14a</strain>
    </source>
</reference>
<dbReference type="InterPro" id="IPR050237">
    <property type="entry name" value="ATP-dep_AMP-bd_enzyme"/>
</dbReference>
<dbReference type="STRING" id="326424.FRAAL2616"/>
<dbReference type="EMBL" id="CT573213">
    <property type="protein sequence ID" value="CAJ61263.1"/>
    <property type="molecule type" value="Genomic_DNA"/>
</dbReference>
<dbReference type="AlphaFoldDB" id="Q0RMI8"/>
<protein>
    <submittedName>
        <fullName evidence="3">Acyl-CoA synthetase, long chain-fatty acid:CoA ligase</fullName>
        <ecNumber evidence="3">6.2.1.3</ecNumber>
    </submittedName>
</protein>
<evidence type="ECO:0000313" key="4">
    <source>
        <dbReference type="Proteomes" id="UP000000657"/>
    </source>
</evidence>
<dbReference type="InterPro" id="IPR042099">
    <property type="entry name" value="ANL_N_sf"/>
</dbReference>
<proteinExistence type="predicted"/>
<evidence type="ECO:0000313" key="3">
    <source>
        <dbReference type="EMBL" id="CAJ61263.1"/>
    </source>
</evidence>
<dbReference type="PANTHER" id="PTHR43767:SF1">
    <property type="entry name" value="NONRIBOSOMAL PEPTIDE SYNTHASE PES1 (EUROFUNG)-RELATED"/>
    <property type="match status" value="1"/>
</dbReference>
<dbReference type="HOGENOM" id="CLU_000022_59_7_11"/>
<organism evidence="3 4">
    <name type="scientific">Frankia alni (strain DSM 45986 / CECT 9034 / ACN14a)</name>
    <dbReference type="NCBI Taxonomy" id="326424"/>
    <lineage>
        <taxon>Bacteria</taxon>
        <taxon>Bacillati</taxon>
        <taxon>Actinomycetota</taxon>
        <taxon>Actinomycetes</taxon>
        <taxon>Frankiales</taxon>
        <taxon>Frankiaceae</taxon>
        <taxon>Frankia</taxon>
    </lineage>
</organism>
<feature type="domain" description="AMP-binding enzyme C-terminal" evidence="2">
    <location>
        <begin position="468"/>
        <end position="543"/>
    </location>
</feature>
<name>Q0RMI8_FRAAA</name>
<dbReference type="PROSITE" id="PS00455">
    <property type="entry name" value="AMP_BINDING"/>
    <property type="match status" value="1"/>
</dbReference>
<dbReference type="SUPFAM" id="SSF56801">
    <property type="entry name" value="Acetyl-CoA synthetase-like"/>
    <property type="match status" value="1"/>
</dbReference>
<dbReference type="Pfam" id="PF00501">
    <property type="entry name" value="AMP-binding"/>
    <property type="match status" value="1"/>
</dbReference>
<keyword evidence="4" id="KW-1185">Reference proteome</keyword>
<accession>Q0RMI8</accession>
<keyword evidence="3" id="KW-0436">Ligase</keyword>
<dbReference type="GO" id="GO:0004467">
    <property type="term" value="F:long-chain fatty acid-CoA ligase activity"/>
    <property type="evidence" value="ECO:0007669"/>
    <property type="project" value="UniProtKB-EC"/>
</dbReference>
<dbReference type="InterPro" id="IPR045851">
    <property type="entry name" value="AMP-bd_C_sf"/>
</dbReference>
<dbReference type="InterPro" id="IPR000873">
    <property type="entry name" value="AMP-dep_synth/lig_dom"/>
</dbReference>
<dbReference type="EC" id="6.2.1.3" evidence="3"/>
<evidence type="ECO:0000259" key="1">
    <source>
        <dbReference type="Pfam" id="PF00501"/>
    </source>
</evidence>
<sequence length="553" mass="59295">MTSEAATPTEAWHSLYPSTLPTHIEPEFASILDMIEASVRRVPDRPAIRYFGRSITFAELDRMSDALASGLLALGFAAGDRAVLYLQNVPQFVIAQVAVWKAGGVAVSANPMYKARELAEILHDSGATVLVSLESLYRDVAAAVVRSTAVRTVLTTSELDLAADESSLLTGIVRTRAEGTHDLLELVGEHDGERPVRPALQGSDVALLTYTSGTTGPPKGAMTTHGNAVFNAQTFRDWVGLNGDDVVLGVAPLFHITGLIAHIAVSLLIGAPLVLTYRFDVSDLLRTVRDERATFMVGSITVFIALMNAADTDPDALTSLRALYSGGAPIAPATARAFQQRFGIYIHNIYGLTETTSPAMGVPFGVEAPVDPVSGALAVGIPVFDTTVRILDEAGAPCAPGTIGEIAVSGPQVCAGYWRKPAETAQAFVAGELRTGDVGFMDEHGWFYLVDRKKDQINAGGYKVWPREVEDVLYEHPAVREAAVVGVADDYRGETVKAYVSLVPGANATAQELIAFARERMAAYKYPRLLELVDDIPKTTSGKLLRRALRDQT</sequence>
<evidence type="ECO:0000259" key="2">
    <source>
        <dbReference type="Pfam" id="PF13193"/>
    </source>
</evidence>
<feature type="domain" description="AMP-dependent synthetase/ligase" evidence="1">
    <location>
        <begin position="36"/>
        <end position="418"/>
    </location>
</feature>
<dbReference type="Gene3D" id="3.30.300.30">
    <property type="match status" value="1"/>
</dbReference>
<dbReference type="PANTHER" id="PTHR43767">
    <property type="entry name" value="LONG-CHAIN-FATTY-ACID--COA LIGASE"/>
    <property type="match status" value="1"/>
</dbReference>
<dbReference type="Pfam" id="PF13193">
    <property type="entry name" value="AMP-binding_C"/>
    <property type="match status" value="1"/>
</dbReference>